<evidence type="ECO:0000259" key="6">
    <source>
        <dbReference type="Pfam" id="PF08806"/>
    </source>
</evidence>
<keyword evidence="8" id="KW-1185">Reference proteome</keyword>
<dbReference type="SUPFAM" id="SSF52833">
    <property type="entry name" value="Thioredoxin-like"/>
    <property type="match status" value="1"/>
</dbReference>
<dbReference type="AlphaFoldDB" id="A0A5C6N3Z8"/>
<keyword evidence="2" id="KW-0732">Signal</keyword>
<comment type="caution">
    <text evidence="7">The sequence shown here is derived from an EMBL/GenBank/DDBJ whole genome shotgun (WGS) entry which is preliminary data.</text>
</comment>
<name>A0A5C6N3Z8_9TELE</name>
<feature type="region of interest" description="Disordered" evidence="5">
    <location>
        <begin position="141"/>
        <end position="189"/>
    </location>
</feature>
<proteinExistence type="inferred from homology"/>
<accession>A0A5C6N3Z8</accession>
<evidence type="ECO:0000256" key="1">
    <source>
        <dbReference type="ARBA" id="ARBA00005742"/>
    </source>
</evidence>
<dbReference type="Proteomes" id="UP000324091">
    <property type="component" value="Chromosome 5"/>
</dbReference>
<dbReference type="GO" id="GO:0005788">
    <property type="term" value="C:endoplasmic reticulum lumen"/>
    <property type="evidence" value="ECO:0007669"/>
    <property type="project" value="TreeGrafter"/>
</dbReference>
<dbReference type="Pfam" id="PF08806">
    <property type="entry name" value="Sep15_SelM"/>
    <property type="match status" value="1"/>
</dbReference>
<feature type="compositionally biased region" description="Basic and acidic residues" evidence="5">
    <location>
        <begin position="180"/>
        <end position="189"/>
    </location>
</feature>
<reference evidence="7 8" key="1">
    <citation type="submission" date="2019-04" db="EMBL/GenBank/DDBJ databases">
        <title>Chromosome genome assembly for Takifugu flavidus.</title>
        <authorList>
            <person name="Xiao S."/>
        </authorList>
    </citation>
    <scope>NUCLEOTIDE SEQUENCE [LARGE SCALE GENOMIC DNA]</scope>
    <source>
        <strain evidence="7">HTHZ2018</strain>
        <tissue evidence="7">Muscle</tissue>
    </source>
</reference>
<dbReference type="InterPro" id="IPR036249">
    <property type="entry name" value="Thioredoxin-like_sf"/>
</dbReference>
<comment type="similarity">
    <text evidence="1">Belongs to the selenoprotein M/F family.</text>
</comment>
<protein>
    <recommendedName>
        <fullName evidence="4">Selenoprotein M</fullName>
    </recommendedName>
</protein>
<dbReference type="PANTHER" id="PTHR13077:SF7">
    <property type="entry name" value="SELENOPROTEIN M"/>
    <property type="match status" value="1"/>
</dbReference>
<gene>
    <name evidence="7" type="ORF">D4764_05G0005370</name>
</gene>
<keyword evidence="3" id="KW-0712">Selenocysteine</keyword>
<dbReference type="EMBL" id="RHFK02000018">
    <property type="protein sequence ID" value="TWW60447.1"/>
    <property type="molecule type" value="Genomic_DNA"/>
</dbReference>
<dbReference type="PANTHER" id="PTHR13077">
    <property type="entry name" value="SELENOPROTEIN F"/>
    <property type="match status" value="1"/>
</dbReference>
<dbReference type="GO" id="GO:0016491">
    <property type="term" value="F:oxidoreductase activity"/>
    <property type="evidence" value="ECO:0007669"/>
    <property type="project" value="TreeGrafter"/>
</dbReference>
<evidence type="ECO:0000256" key="5">
    <source>
        <dbReference type="SAM" id="MobiDB-lite"/>
    </source>
</evidence>
<feature type="compositionally biased region" description="Polar residues" evidence="5">
    <location>
        <begin position="167"/>
        <end position="179"/>
    </location>
</feature>
<sequence>MKCPVRCGRSSHLSGLLPNISRLWFRSRAQVRVPRTEAEQRGTMWLIVLASFLHCVSAYQVDLKKLDGLAKARVEVKAFVTQDIPLYHNLVMKHIPGADPELVLLNHYYEELDRIALSDMTRSEINALLGELGFYKRAQPEDEVPEEFRFSPAKDSPFKDEEAYKPATSSPVTENASSDPKTEEKHIDL</sequence>
<dbReference type="InterPro" id="IPR039992">
    <property type="entry name" value="Sep15_SelM"/>
</dbReference>
<dbReference type="Gene3D" id="3.40.30.50">
    <property type="entry name" value="Sep15/SelM thioredoxin-like domain, active-site redox motif"/>
    <property type="match status" value="1"/>
</dbReference>
<dbReference type="InterPro" id="IPR014912">
    <property type="entry name" value="Sep15_SelM_dom"/>
</dbReference>
<organism evidence="7 8">
    <name type="scientific">Takifugu flavidus</name>
    <name type="common">sansaifugu</name>
    <dbReference type="NCBI Taxonomy" id="433684"/>
    <lineage>
        <taxon>Eukaryota</taxon>
        <taxon>Metazoa</taxon>
        <taxon>Chordata</taxon>
        <taxon>Craniata</taxon>
        <taxon>Vertebrata</taxon>
        <taxon>Euteleostomi</taxon>
        <taxon>Actinopterygii</taxon>
        <taxon>Neopterygii</taxon>
        <taxon>Teleostei</taxon>
        <taxon>Neoteleostei</taxon>
        <taxon>Acanthomorphata</taxon>
        <taxon>Eupercaria</taxon>
        <taxon>Tetraodontiformes</taxon>
        <taxon>Tetradontoidea</taxon>
        <taxon>Tetraodontidae</taxon>
        <taxon>Takifugu</taxon>
    </lineage>
</organism>
<evidence type="ECO:0000256" key="4">
    <source>
        <dbReference type="ARBA" id="ARBA00040773"/>
    </source>
</evidence>
<evidence type="ECO:0000313" key="8">
    <source>
        <dbReference type="Proteomes" id="UP000324091"/>
    </source>
</evidence>
<evidence type="ECO:0000313" key="7">
    <source>
        <dbReference type="EMBL" id="TWW60447.1"/>
    </source>
</evidence>
<evidence type="ECO:0000256" key="3">
    <source>
        <dbReference type="ARBA" id="ARBA00022933"/>
    </source>
</evidence>
<dbReference type="InterPro" id="IPR038219">
    <property type="entry name" value="Sep15/SelM_sf"/>
</dbReference>
<feature type="domain" description="Selenoprotein F/M" evidence="6">
    <location>
        <begin position="75"/>
        <end position="134"/>
    </location>
</feature>
<evidence type="ECO:0000256" key="2">
    <source>
        <dbReference type="ARBA" id="ARBA00022729"/>
    </source>
</evidence>